<feature type="domain" description="Probable transposase IS891/IS1136/IS1341" evidence="1">
    <location>
        <begin position="93"/>
        <end position="196"/>
    </location>
</feature>
<keyword evidence="3" id="KW-1185">Reference proteome</keyword>
<evidence type="ECO:0000259" key="1">
    <source>
        <dbReference type="Pfam" id="PF01385"/>
    </source>
</evidence>
<dbReference type="InterPro" id="IPR001959">
    <property type="entry name" value="Transposase"/>
</dbReference>
<protein>
    <submittedName>
        <fullName evidence="2">Transposase</fullName>
    </submittedName>
</protein>
<feature type="non-terminal residue" evidence="2">
    <location>
        <position position="224"/>
    </location>
</feature>
<dbReference type="RefSeq" id="WP_246496125.1">
    <property type="nucleotide sequence ID" value="NZ_JWHL01000042.1"/>
</dbReference>
<reference evidence="2" key="1">
    <citation type="submission" date="2014-12" db="EMBL/GenBank/DDBJ databases">
        <authorList>
            <person name="Huang H.-H."/>
            <person name="Chen S.-C."/>
            <person name="Lai M.-C."/>
        </authorList>
    </citation>
    <scope>NUCLEOTIDE SEQUENCE</scope>
    <source>
        <strain evidence="2">K1F9705b</strain>
    </source>
</reference>
<gene>
    <name evidence="2" type="ORF">RJ53_11235</name>
</gene>
<sequence length="224" mass="25708">FTRVQKGEKKVGYPRFKGKYRYDSISYVQSGFHLKSEGTILHLSKIGDIPMVYHRPIEGVIKRVTIRRTSTGKWYACFTVKMDDPKPADPIPLSERSVVGIDLGLTTFCTLSDGTTIEKPRWFRTEEKRLAKAQRKFSRCEKGTPKRRKQRLAVARIHETIANRRKDFAYKTAHTLTQTYDLLVFEDLSIQNMMKNHCLAKSIGDAAWNLFISTTINKAEEAGC</sequence>
<feature type="non-terminal residue" evidence="2">
    <location>
        <position position="1"/>
    </location>
</feature>
<proteinExistence type="predicted"/>
<dbReference type="NCBIfam" id="NF040570">
    <property type="entry name" value="guided_TnpB"/>
    <property type="match status" value="1"/>
</dbReference>
<dbReference type="AlphaFoldDB" id="A0A8J7WB73"/>
<comment type="caution">
    <text evidence="2">The sequence shown here is derived from an EMBL/GenBank/DDBJ whole genome shotgun (WGS) entry which is preliminary data.</text>
</comment>
<accession>A0A8J7WB73</accession>
<name>A0A8J7WB73_9EURY</name>
<evidence type="ECO:0000313" key="3">
    <source>
        <dbReference type="Proteomes" id="UP000730161"/>
    </source>
</evidence>
<dbReference type="EMBL" id="JWHL01000042">
    <property type="protein sequence ID" value="MBR1370020.1"/>
    <property type="molecule type" value="Genomic_DNA"/>
</dbReference>
<dbReference type="Proteomes" id="UP000730161">
    <property type="component" value="Unassembled WGS sequence"/>
</dbReference>
<organism evidence="2 3">
    <name type="scientific">Methanocalculus chunghsingensis</name>
    <dbReference type="NCBI Taxonomy" id="156457"/>
    <lineage>
        <taxon>Archaea</taxon>
        <taxon>Methanobacteriati</taxon>
        <taxon>Methanobacteriota</taxon>
        <taxon>Stenosarchaea group</taxon>
        <taxon>Methanomicrobia</taxon>
        <taxon>Methanomicrobiales</taxon>
        <taxon>Methanocalculaceae</taxon>
        <taxon>Methanocalculus</taxon>
    </lineage>
</organism>
<dbReference type="Pfam" id="PF01385">
    <property type="entry name" value="OrfB_IS605"/>
    <property type="match status" value="1"/>
</dbReference>
<evidence type="ECO:0000313" key="2">
    <source>
        <dbReference type="EMBL" id="MBR1370020.1"/>
    </source>
</evidence>